<protein>
    <submittedName>
        <fullName evidence="8">BQ2448_2508 protein</fullName>
    </submittedName>
</protein>
<keyword evidence="9" id="KW-1185">Reference proteome</keyword>
<dbReference type="CDD" id="cd18833">
    <property type="entry name" value="GH43_PcXyl-like"/>
    <property type="match status" value="1"/>
</dbReference>
<organism evidence="8 9">
    <name type="scientific">Microbotryum intermedium</name>
    <dbReference type="NCBI Taxonomy" id="269621"/>
    <lineage>
        <taxon>Eukaryota</taxon>
        <taxon>Fungi</taxon>
        <taxon>Dikarya</taxon>
        <taxon>Basidiomycota</taxon>
        <taxon>Pucciniomycotina</taxon>
        <taxon>Microbotryomycetes</taxon>
        <taxon>Microbotryales</taxon>
        <taxon>Microbotryaceae</taxon>
        <taxon>Microbotryum</taxon>
    </lineage>
</organism>
<keyword evidence="3" id="KW-0326">Glycosidase</keyword>
<gene>
    <name evidence="8" type="ORF">BQ2448_2508</name>
</gene>
<dbReference type="GO" id="GO:0004553">
    <property type="term" value="F:hydrolase activity, hydrolyzing O-glycosyl compounds"/>
    <property type="evidence" value="ECO:0007669"/>
    <property type="project" value="InterPro"/>
</dbReference>
<evidence type="ECO:0000256" key="6">
    <source>
        <dbReference type="SAM" id="Phobius"/>
    </source>
</evidence>
<evidence type="ECO:0000256" key="4">
    <source>
        <dbReference type="PIRSR" id="PIRSR606710-1"/>
    </source>
</evidence>
<feature type="site" description="Important for catalytic activity, responsible for pKa modulation of the active site Glu and correct orientation of both the proton donor and substrate" evidence="5">
    <location>
        <position position="407"/>
    </location>
</feature>
<feature type="active site" description="Proton donor" evidence="4">
    <location>
        <position position="460"/>
    </location>
</feature>
<dbReference type="OrthoDB" id="2139957at2759"/>
<dbReference type="Pfam" id="PF04616">
    <property type="entry name" value="Glyco_hydro_43"/>
    <property type="match status" value="1"/>
</dbReference>
<dbReference type="InterPro" id="IPR013320">
    <property type="entry name" value="ConA-like_dom_sf"/>
</dbReference>
<dbReference type="STRING" id="269621.A0A238FED2"/>
<sequence length="822" mass="91305">MLTEHLPTARLVLSWLVIVSTFLNSGFSAWLIGFQASRTHGYQRPVPAILVISFFTFWIQLFFLYSKPFNTSRAWTTKVALFVRSIACELIVTGALGGMMLASVANLSSDTPGLLTSCGGYLMCRLLTAVFALAWLNVLFLGLSFTLLLISFLYFTVKRRRAIPALTVPFGDVNWAEYSLHGRRRAKQTPIPLQASPRTDEYKEPLDSGRGQVDEVFVVVDSAQSEKTDQAGTGLGLHERRKSRDIDVGTSVRISQDLRREEHGSSYRNPIIPGFNPDPSCICVDGVFYLVASTFLYFPGIPVYASRDLVNWTQIGNVVSRPSQISRLTECEIRYPIGGGLWAPTIRHHGGEFFVTVTLVFPQTKYEDPKRWDNVSLIESSSSLLFKTKDPRSGWSDPVRFDYPGYDTSLAWDQKGVAHVQGSFYWRISQITIDTDTGKTLSGAQGPEKIWSGEGGKAPEAPHCYWREGWCWIIIAEGGTELGHRCTMARSRSLTAPLSDWEGCPSNPVLQSITLPPVGVSNSNPSLDSYFMTVGHADLFQSSTNGKWFAVALATRDGIEDFPMGRETVLVPVEWEERDEEGSLKWPVFGKVRSEMKANIPAGVGQEMEKGIQPLREGGTENLLELCAREEQDGQWPLHVLFLRLPDPKAYTLDWSKSSLTLRPTSSSTLLDQGTAGTTTMIARRQTDLEGSMTTTMTFPKGIEGLEGGLTVFLDTTHHHALTISGEHKRVIVRSADGVEDGKGLEIVGTLDKMDLKVDWTTSEYKFSARMGEDSKWTRIGQGKASSVSGGFTGVVLGLFAQGDELKEIEVYEWVYRSLRTW</sequence>
<dbReference type="GO" id="GO:0005975">
    <property type="term" value="P:carbohydrate metabolic process"/>
    <property type="evidence" value="ECO:0007669"/>
    <property type="project" value="InterPro"/>
</dbReference>
<evidence type="ECO:0000256" key="1">
    <source>
        <dbReference type="ARBA" id="ARBA00009865"/>
    </source>
</evidence>
<keyword evidence="6" id="KW-0472">Membrane</keyword>
<evidence type="ECO:0000256" key="3">
    <source>
        <dbReference type="ARBA" id="ARBA00023295"/>
    </source>
</evidence>
<dbReference type="EMBL" id="FMSP01000004">
    <property type="protein sequence ID" value="SCV69488.1"/>
    <property type="molecule type" value="Genomic_DNA"/>
</dbReference>
<dbReference type="Pfam" id="PF17851">
    <property type="entry name" value="GH43_C2"/>
    <property type="match status" value="1"/>
</dbReference>
<dbReference type="InterPro" id="IPR006710">
    <property type="entry name" value="Glyco_hydro_43"/>
</dbReference>
<comment type="similarity">
    <text evidence="1">Belongs to the glycosyl hydrolase 43 family.</text>
</comment>
<dbReference type="InterPro" id="IPR051795">
    <property type="entry name" value="Glycosyl_Hydrlase_43"/>
</dbReference>
<feature type="active site" description="Proton acceptor" evidence="4">
    <location>
        <position position="278"/>
    </location>
</feature>
<proteinExistence type="inferred from homology"/>
<evidence type="ECO:0000313" key="9">
    <source>
        <dbReference type="Proteomes" id="UP000198372"/>
    </source>
</evidence>
<feature type="transmembrane region" description="Helical" evidence="6">
    <location>
        <begin position="86"/>
        <end position="107"/>
    </location>
</feature>
<dbReference type="InterPro" id="IPR023296">
    <property type="entry name" value="Glyco_hydro_beta-prop_sf"/>
</dbReference>
<reference evidence="9" key="1">
    <citation type="submission" date="2016-09" db="EMBL/GenBank/DDBJ databases">
        <authorList>
            <person name="Jeantristanb JTB J.-T."/>
            <person name="Ricardo R."/>
        </authorList>
    </citation>
    <scope>NUCLEOTIDE SEQUENCE [LARGE SCALE GENOMIC DNA]</scope>
</reference>
<feature type="transmembrane region" description="Helical" evidence="6">
    <location>
        <begin position="127"/>
        <end position="155"/>
    </location>
</feature>
<evidence type="ECO:0000313" key="8">
    <source>
        <dbReference type="EMBL" id="SCV69488.1"/>
    </source>
</evidence>
<dbReference type="SUPFAM" id="SSF75005">
    <property type="entry name" value="Arabinanase/levansucrase/invertase"/>
    <property type="match status" value="1"/>
</dbReference>
<dbReference type="AlphaFoldDB" id="A0A238FED2"/>
<feature type="transmembrane region" description="Helical" evidence="6">
    <location>
        <begin position="12"/>
        <end position="34"/>
    </location>
</feature>
<dbReference type="PANTHER" id="PTHR42812">
    <property type="entry name" value="BETA-XYLOSIDASE"/>
    <property type="match status" value="1"/>
</dbReference>
<evidence type="ECO:0000256" key="2">
    <source>
        <dbReference type="ARBA" id="ARBA00022801"/>
    </source>
</evidence>
<feature type="domain" description="Beta-xylosidase C-terminal Concanavalin A-like" evidence="7">
    <location>
        <begin position="635"/>
        <end position="804"/>
    </location>
</feature>
<dbReference type="SUPFAM" id="SSF49899">
    <property type="entry name" value="Concanavalin A-like lectins/glucanases"/>
    <property type="match status" value="1"/>
</dbReference>
<dbReference type="PANTHER" id="PTHR42812:SF17">
    <property type="entry name" value="BETA-XYLOSIDASE C-TERMINAL CONCANAVALIN A-LIKE DOMAIN-CONTAINING PROTEIN-RELATED"/>
    <property type="match status" value="1"/>
</dbReference>
<keyword evidence="6" id="KW-1133">Transmembrane helix</keyword>
<keyword evidence="6" id="KW-0812">Transmembrane</keyword>
<evidence type="ECO:0000259" key="7">
    <source>
        <dbReference type="Pfam" id="PF17851"/>
    </source>
</evidence>
<keyword evidence="2" id="KW-0378">Hydrolase</keyword>
<name>A0A238FED2_9BASI</name>
<dbReference type="Proteomes" id="UP000198372">
    <property type="component" value="Unassembled WGS sequence"/>
</dbReference>
<dbReference type="Gene3D" id="2.60.120.200">
    <property type="match status" value="1"/>
</dbReference>
<dbReference type="InterPro" id="IPR041542">
    <property type="entry name" value="GH43_C2"/>
</dbReference>
<accession>A0A238FED2</accession>
<feature type="transmembrane region" description="Helical" evidence="6">
    <location>
        <begin position="46"/>
        <end position="65"/>
    </location>
</feature>
<dbReference type="Gene3D" id="2.115.10.20">
    <property type="entry name" value="Glycosyl hydrolase domain, family 43"/>
    <property type="match status" value="1"/>
</dbReference>
<evidence type="ECO:0000256" key="5">
    <source>
        <dbReference type="PIRSR" id="PIRSR606710-2"/>
    </source>
</evidence>